<dbReference type="InterPro" id="IPR018170">
    <property type="entry name" value="Aldo/ket_reductase_CS"/>
</dbReference>
<dbReference type="InterPro" id="IPR020471">
    <property type="entry name" value="AKR"/>
</dbReference>
<organism evidence="5 6">
    <name type="scientific">Panagrolaimus davidi</name>
    <dbReference type="NCBI Taxonomy" id="227884"/>
    <lineage>
        <taxon>Eukaryota</taxon>
        <taxon>Metazoa</taxon>
        <taxon>Ecdysozoa</taxon>
        <taxon>Nematoda</taxon>
        <taxon>Chromadorea</taxon>
        <taxon>Rhabditida</taxon>
        <taxon>Tylenchina</taxon>
        <taxon>Panagrolaimomorpha</taxon>
        <taxon>Panagrolaimoidea</taxon>
        <taxon>Panagrolaimidae</taxon>
        <taxon>Panagrolaimus</taxon>
    </lineage>
</organism>
<feature type="active site" description="Proton donor" evidence="1">
    <location>
        <position position="50"/>
    </location>
</feature>
<evidence type="ECO:0000313" key="5">
    <source>
        <dbReference type="Proteomes" id="UP000887578"/>
    </source>
</evidence>
<dbReference type="PROSITE" id="PS00063">
    <property type="entry name" value="ALDOKETO_REDUCTASE_3"/>
    <property type="match status" value="1"/>
</dbReference>
<protein>
    <submittedName>
        <fullName evidence="6">NADP-dependent oxidoreductase domain-containing protein</fullName>
    </submittedName>
</protein>
<dbReference type="SUPFAM" id="SSF51430">
    <property type="entry name" value="NAD(P)-linked oxidoreductase"/>
    <property type="match status" value="1"/>
</dbReference>
<evidence type="ECO:0000256" key="1">
    <source>
        <dbReference type="PIRSR" id="PIRSR000097-1"/>
    </source>
</evidence>
<feature type="domain" description="NADP-dependent oxidoreductase" evidence="4">
    <location>
        <begin position="24"/>
        <end position="282"/>
    </location>
</feature>
<dbReference type="PROSITE" id="PS00062">
    <property type="entry name" value="ALDOKETO_REDUCTASE_2"/>
    <property type="match status" value="1"/>
</dbReference>
<dbReference type="InterPro" id="IPR036812">
    <property type="entry name" value="NAD(P)_OxRdtase_dom_sf"/>
</dbReference>
<evidence type="ECO:0000256" key="3">
    <source>
        <dbReference type="PIRSR" id="PIRSR000097-3"/>
    </source>
</evidence>
<dbReference type="Proteomes" id="UP000887578">
    <property type="component" value="Unplaced"/>
</dbReference>
<name>A0A914R3K2_9BILA</name>
<dbReference type="PROSITE" id="PS00798">
    <property type="entry name" value="ALDOKETO_REDUCTASE_1"/>
    <property type="match status" value="1"/>
</dbReference>
<dbReference type="PIRSF" id="PIRSF000097">
    <property type="entry name" value="AKR"/>
    <property type="match status" value="1"/>
</dbReference>
<dbReference type="AlphaFoldDB" id="A0A914R3K2"/>
<keyword evidence="5" id="KW-1185">Reference proteome</keyword>
<reference evidence="6" key="1">
    <citation type="submission" date="2022-11" db="UniProtKB">
        <authorList>
            <consortium name="WormBaseParasite"/>
        </authorList>
    </citation>
    <scope>IDENTIFICATION</scope>
</reference>
<evidence type="ECO:0000259" key="4">
    <source>
        <dbReference type="Pfam" id="PF00248"/>
    </source>
</evidence>
<accession>A0A914R3K2</accession>
<dbReference type="InterPro" id="IPR023210">
    <property type="entry name" value="NADP_OxRdtase_dom"/>
</dbReference>
<dbReference type="WBParaSite" id="PDA_v2.g9155.t1">
    <property type="protein sequence ID" value="PDA_v2.g9155.t1"/>
    <property type="gene ID" value="PDA_v2.g9155"/>
</dbReference>
<proteinExistence type="predicted"/>
<sequence length="311" mass="35486">MSSNTLILSNGIEMPIIGLGTSGASSDILIAAVKTAINTGYRLIDTAAAYNNEEAIGEAICQCISENLVKREDLFIVTKCPTPFLHPNKQESALKESLQKLKLGYIDCYLAHNPCPTDLTVKVEDIWKGLEMLYEKKLAKSIGLSNFNLEKIQRILNIAKIPIHCVQIELHLYFQQKEMLEFCRKHKIAIMAYAPLGAPNRSFYKRFCIFCNQSSVIPFEDPLIIELAKKYLKTPAQILLRHLIQSNLNVIPKSTNEARIKENFDVFDFKLSGEEMEKLNSVKQNSRTFWLDFLIGHLEDPFKDERQKQME</sequence>
<dbReference type="FunFam" id="3.20.20.100:FF:000029">
    <property type="entry name" value="Aldo-keto reductase"/>
    <property type="match status" value="1"/>
</dbReference>
<feature type="site" description="Lowers pKa of active site Tyr" evidence="3">
    <location>
        <position position="79"/>
    </location>
</feature>
<dbReference type="Pfam" id="PF00248">
    <property type="entry name" value="Aldo_ket_red"/>
    <property type="match status" value="1"/>
</dbReference>
<evidence type="ECO:0000313" key="6">
    <source>
        <dbReference type="WBParaSite" id="PDA_v2.g9155.t1"/>
    </source>
</evidence>
<evidence type="ECO:0000256" key="2">
    <source>
        <dbReference type="PIRSR" id="PIRSR000097-2"/>
    </source>
</evidence>
<dbReference type="GO" id="GO:0016491">
    <property type="term" value="F:oxidoreductase activity"/>
    <property type="evidence" value="ECO:0007669"/>
    <property type="project" value="InterPro"/>
</dbReference>
<dbReference type="Gene3D" id="3.20.20.100">
    <property type="entry name" value="NADP-dependent oxidoreductase domain"/>
    <property type="match status" value="1"/>
</dbReference>
<feature type="binding site" evidence="2">
    <location>
        <position position="112"/>
    </location>
    <ligand>
        <name>substrate</name>
    </ligand>
</feature>
<dbReference type="PANTHER" id="PTHR11732">
    <property type="entry name" value="ALDO/KETO REDUCTASE"/>
    <property type="match status" value="1"/>
</dbReference>
<dbReference type="PRINTS" id="PR00069">
    <property type="entry name" value="ALDKETRDTASE"/>
</dbReference>